<evidence type="ECO:0000256" key="2">
    <source>
        <dbReference type="ARBA" id="ARBA00012425"/>
    </source>
</evidence>
<feature type="domain" description="Protein kinase" evidence="7">
    <location>
        <begin position="6"/>
        <end position="319"/>
    </location>
</feature>
<reference evidence="9" key="1">
    <citation type="journal article" date="2017" name="bioRxiv">
        <title>Conservation of a gene cluster reveals novel cercosporin biosynthetic mechanisms and extends production to the genus Colletotrichum.</title>
        <authorList>
            <person name="de Jonge R."/>
            <person name="Ebert M.K."/>
            <person name="Huitt-Roehl C.R."/>
            <person name="Pal P."/>
            <person name="Suttle J.C."/>
            <person name="Spanner R.E."/>
            <person name="Neubauer J.D."/>
            <person name="Jurick W.M.II."/>
            <person name="Stott K.A."/>
            <person name="Secor G.A."/>
            <person name="Thomma B.P.H.J."/>
            <person name="Van de Peer Y."/>
            <person name="Townsend C.A."/>
            <person name="Bolton M.D."/>
        </authorList>
    </citation>
    <scope>NUCLEOTIDE SEQUENCE [LARGE SCALE GENOMIC DNA]</scope>
    <source>
        <strain evidence="9">CBS538.71</strain>
    </source>
</reference>
<dbReference type="PROSITE" id="PS50011">
    <property type="entry name" value="PROTEIN_KINASE_DOM"/>
    <property type="match status" value="1"/>
</dbReference>
<accession>A0A2S6C0H5</accession>
<keyword evidence="4" id="KW-0067">ATP-binding</keyword>
<protein>
    <recommendedName>
        <fullName evidence="2">cyclin-dependent kinase</fullName>
        <ecNumber evidence="2">2.7.11.22</ecNumber>
    </recommendedName>
</protein>
<dbReference type="GO" id="GO:0005634">
    <property type="term" value="C:nucleus"/>
    <property type="evidence" value="ECO:0007669"/>
    <property type="project" value="TreeGrafter"/>
</dbReference>
<sequence>MDRRGVSTMAGYVVGKSGRIYTLEETIQDKGRPLTCVYRASNGTNEFILKEVPQDWNARLEIYNLVGSSPFVRNLVDTVPERKIFIFDYLQTSLLQLAQKNFPQTTMKHILKCTLSGIAAMHKKGIVHNDIKANNIMVQMTSSKSEWKIAKVQIVDLEDSAYLRHPESAVMGAQVGNIMWRSPEAHAMGPIRKPSDMFSFGLVCIYAMTQILPFAVDESELPEEIEPLAVVLERQISYFAEENDLNAFLRYLGDNSEWTEIFQAVASAFAEGQPRRPFRLWEGIDVDQADSFRGLILGLTNFDPAKRLTAQQALDHEWFKDEMLLQI</sequence>
<dbReference type="Pfam" id="PF00069">
    <property type="entry name" value="Pkinase"/>
    <property type="match status" value="1"/>
</dbReference>
<dbReference type="AlphaFoldDB" id="A0A2S6C0H5"/>
<dbReference type="EMBL" id="PNEN01001562">
    <property type="protein sequence ID" value="PPJ53221.1"/>
    <property type="molecule type" value="Genomic_DNA"/>
</dbReference>
<proteinExistence type="inferred from homology"/>
<dbReference type="GO" id="GO:0007346">
    <property type="term" value="P:regulation of mitotic cell cycle"/>
    <property type="evidence" value="ECO:0007669"/>
    <property type="project" value="TreeGrafter"/>
</dbReference>
<dbReference type="GO" id="GO:0004693">
    <property type="term" value="F:cyclin-dependent protein serine/threonine kinase activity"/>
    <property type="evidence" value="ECO:0007669"/>
    <property type="project" value="UniProtKB-EC"/>
</dbReference>
<evidence type="ECO:0000256" key="4">
    <source>
        <dbReference type="ARBA" id="ARBA00022840"/>
    </source>
</evidence>
<dbReference type="OrthoDB" id="4062651at2759"/>
<evidence type="ECO:0000313" key="8">
    <source>
        <dbReference type="EMBL" id="PPJ53221.1"/>
    </source>
</evidence>
<dbReference type="Gene3D" id="1.10.510.10">
    <property type="entry name" value="Transferase(Phosphotransferase) domain 1"/>
    <property type="match status" value="1"/>
</dbReference>
<dbReference type="PROSITE" id="PS00108">
    <property type="entry name" value="PROTEIN_KINASE_ST"/>
    <property type="match status" value="1"/>
</dbReference>
<comment type="catalytic activity">
    <reaction evidence="6">
        <text>L-seryl-[protein] + ATP = O-phospho-L-seryl-[protein] + ADP + H(+)</text>
        <dbReference type="Rhea" id="RHEA:17989"/>
        <dbReference type="Rhea" id="RHEA-COMP:9863"/>
        <dbReference type="Rhea" id="RHEA-COMP:11604"/>
        <dbReference type="ChEBI" id="CHEBI:15378"/>
        <dbReference type="ChEBI" id="CHEBI:29999"/>
        <dbReference type="ChEBI" id="CHEBI:30616"/>
        <dbReference type="ChEBI" id="CHEBI:83421"/>
        <dbReference type="ChEBI" id="CHEBI:456216"/>
        <dbReference type="EC" id="2.7.11.22"/>
    </reaction>
</comment>
<comment type="similarity">
    <text evidence="1">Belongs to the protein kinase superfamily. CMGC Ser/Thr protein kinase family. CDC2/CDKX subfamily.</text>
</comment>
<organism evidence="8 9">
    <name type="scientific">Cercospora berteroae</name>
    <dbReference type="NCBI Taxonomy" id="357750"/>
    <lineage>
        <taxon>Eukaryota</taxon>
        <taxon>Fungi</taxon>
        <taxon>Dikarya</taxon>
        <taxon>Ascomycota</taxon>
        <taxon>Pezizomycotina</taxon>
        <taxon>Dothideomycetes</taxon>
        <taxon>Dothideomycetidae</taxon>
        <taxon>Mycosphaerellales</taxon>
        <taxon>Mycosphaerellaceae</taxon>
        <taxon>Cercospora</taxon>
    </lineage>
</organism>
<dbReference type="GO" id="GO:0005524">
    <property type="term" value="F:ATP binding"/>
    <property type="evidence" value="ECO:0007669"/>
    <property type="project" value="UniProtKB-KW"/>
</dbReference>
<dbReference type="EC" id="2.7.11.22" evidence="2"/>
<dbReference type="PANTHER" id="PTHR24056">
    <property type="entry name" value="CELL DIVISION PROTEIN KINASE"/>
    <property type="match status" value="1"/>
</dbReference>
<evidence type="ECO:0000256" key="3">
    <source>
        <dbReference type="ARBA" id="ARBA00022741"/>
    </source>
</evidence>
<dbReference type="InterPro" id="IPR011009">
    <property type="entry name" value="Kinase-like_dom_sf"/>
</dbReference>
<dbReference type="InterPro" id="IPR008271">
    <property type="entry name" value="Ser/Thr_kinase_AS"/>
</dbReference>
<evidence type="ECO:0000259" key="7">
    <source>
        <dbReference type="PROSITE" id="PS50011"/>
    </source>
</evidence>
<comment type="catalytic activity">
    <reaction evidence="5">
        <text>L-threonyl-[protein] + ATP = O-phospho-L-threonyl-[protein] + ADP + H(+)</text>
        <dbReference type="Rhea" id="RHEA:46608"/>
        <dbReference type="Rhea" id="RHEA-COMP:11060"/>
        <dbReference type="Rhea" id="RHEA-COMP:11605"/>
        <dbReference type="ChEBI" id="CHEBI:15378"/>
        <dbReference type="ChEBI" id="CHEBI:30013"/>
        <dbReference type="ChEBI" id="CHEBI:30616"/>
        <dbReference type="ChEBI" id="CHEBI:61977"/>
        <dbReference type="ChEBI" id="CHEBI:456216"/>
        <dbReference type="EC" id="2.7.11.22"/>
    </reaction>
</comment>
<dbReference type="InterPro" id="IPR050108">
    <property type="entry name" value="CDK"/>
</dbReference>
<dbReference type="InterPro" id="IPR000719">
    <property type="entry name" value="Prot_kinase_dom"/>
</dbReference>
<evidence type="ECO:0000313" key="9">
    <source>
        <dbReference type="Proteomes" id="UP000237631"/>
    </source>
</evidence>
<evidence type="ECO:0000256" key="5">
    <source>
        <dbReference type="ARBA" id="ARBA00047811"/>
    </source>
</evidence>
<dbReference type="SUPFAM" id="SSF56112">
    <property type="entry name" value="Protein kinase-like (PK-like)"/>
    <property type="match status" value="1"/>
</dbReference>
<dbReference type="PANTHER" id="PTHR24056:SF508">
    <property type="entry name" value="CYCLIN-DEPENDENT KINASE 10"/>
    <property type="match status" value="1"/>
</dbReference>
<comment type="caution">
    <text evidence="8">The sequence shown here is derived from an EMBL/GenBank/DDBJ whole genome shotgun (WGS) entry which is preliminary data.</text>
</comment>
<dbReference type="SMART" id="SM00220">
    <property type="entry name" value="S_TKc"/>
    <property type="match status" value="1"/>
</dbReference>
<name>A0A2S6C0H5_9PEZI</name>
<evidence type="ECO:0000256" key="1">
    <source>
        <dbReference type="ARBA" id="ARBA00006485"/>
    </source>
</evidence>
<keyword evidence="9" id="KW-1185">Reference proteome</keyword>
<dbReference type="Proteomes" id="UP000237631">
    <property type="component" value="Unassembled WGS sequence"/>
</dbReference>
<evidence type="ECO:0000256" key="6">
    <source>
        <dbReference type="ARBA" id="ARBA00048367"/>
    </source>
</evidence>
<dbReference type="STRING" id="357750.A0A2S6C0H5"/>
<keyword evidence="3" id="KW-0547">Nucleotide-binding</keyword>
<gene>
    <name evidence="8" type="ORF">CBER1_11899</name>
</gene>